<evidence type="ECO:0000256" key="1">
    <source>
        <dbReference type="SAM" id="MobiDB-lite"/>
    </source>
</evidence>
<comment type="caution">
    <text evidence="2">The sequence shown here is derived from an EMBL/GenBank/DDBJ whole genome shotgun (WGS) entry which is preliminary data.</text>
</comment>
<protein>
    <submittedName>
        <fullName evidence="2">Uncharacterized protein</fullName>
    </submittedName>
</protein>
<evidence type="ECO:0000313" key="2">
    <source>
        <dbReference type="EMBL" id="KAF3538635.1"/>
    </source>
</evidence>
<dbReference type="EMBL" id="QGKX02001290">
    <property type="protein sequence ID" value="KAF3538635.1"/>
    <property type="molecule type" value="Genomic_DNA"/>
</dbReference>
<sequence length="99" mass="11622">MSHNFSEDSWKTLGKLSEDFSEDSWKTLERLLGKSSNALNARRRPTKSPGSLPKFEYADFFRYELDFGRFLRRLLEDSQKISEDSWQTHKLSEDSSHTS</sequence>
<name>A0A8S9Q4G1_BRACR</name>
<dbReference type="Proteomes" id="UP000712600">
    <property type="component" value="Unassembled WGS sequence"/>
</dbReference>
<accession>A0A8S9Q4G1</accession>
<organism evidence="2 3">
    <name type="scientific">Brassica cretica</name>
    <name type="common">Mustard</name>
    <dbReference type="NCBI Taxonomy" id="69181"/>
    <lineage>
        <taxon>Eukaryota</taxon>
        <taxon>Viridiplantae</taxon>
        <taxon>Streptophyta</taxon>
        <taxon>Embryophyta</taxon>
        <taxon>Tracheophyta</taxon>
        <taxon>Spermatophyta</taxon>
        <taxon>Magnoliopsida</taxon>
        <taxon>eudicotyledons</taxon>
        <taxon>Gunneridae</taxon>
        <taxon>Pentapetalae</taxon>
        <taxon>rosids</taxon>
        <taxon>malvids</taxon>
        <taxon>Brassicales</taxon>
        <taxon>Brassicaceae</taxon>
        <taxon>Brassiceae</taxon>
        <taxon>Brassica</taxon>
    </lineage>
</organism>
<feature type="region of interest" description="Disordered" evidence="1">
    <location>
        <begin position="80"/>
        <end position="99"/>
    </location>
</feature>
<proteinExistence type="predicted"/>
<gene>
    <name evidence="2" type="ORF">F2Q69_00024341</name>
</gene>
<dbReference type="AlphaFoldDB" id="A0A8S9Q4G1"/>
<reference evidence="2" key="1">
    <citation type="submission" date="2019-12" db="EMBL/GenBank/DDBJ databases">
        <title>Genome sequencing and annotation of Brassica cretica.</title>
        <authorList>
            <person name="Studholme D.J."/>
            <person name="Sarris P."/>
        </authorList>
    </citation>
    <scope>NUCLEOTIDE SEQUENCE</scope>
    <source>
        <strain evidence="2">PFS-109/04</strain>
        <tissue evidence="2">Leaf</tissue>
    </source>
</reference>
<evidence type="ECO:0000313" key="3">
    <source>
        <dbReference type="Proteomes" id="UP000712600"/>
    </source>
</evidence>